<feature type="compositionally biased region" description="Low complexity" evidence="13">
    <location>
        <begin position="981"/>
        <end position="991"/>
    </location>
</feature>
<protein>
    <recommendedName>
        <fullName evidence="2">1-phosphatidylinositol-3-phosphate 5-kinase</fullName>
        <ecNumber evidence="2">2.7.1.150</ecNumber>
    </recommendedName>
    <alternativeName>
        <fullName evidence="10">Type III PIP kinase</fullName>
    </alternativeName>
</protein>
<evidence type="ECO:0000256" key="4">
    <source>
        <dbReference type="ARBA" id="ARBA00022723"/>
    </source>
</evidence>
<dbReference type="FunFam" id="3.30.800.10:FF:000005">
    <property type="entry name" value="1-phosphatidylinositol-3-phosphate 5-kinase (Fab1)"/>
    <property type="match status" value="1"/>
</dbReference>
<feature type="region of interest" description="Disordered" evidence="13">
    <location>
        <begin position="1594"/>
        <end position="1788"/>
    </location>
</feature>
<feature type="compositionally biased region" description="Low complexity" evidence="13">
    <location>
        <begin position="115"/>
        <end position="130"/>
    </location>
</feature>
<feature type="compositionally biased region" description="Pro residues" evidence="13">
    <location>
        <begin position="1433"/>
        <end position="1444"/>
    </location>
</feature>
<dbReference type="Gene3D" id="3.30.800.10">
    <property type="entry name" value="Phosphatidylinositol Phosphate Kinase II Beta"/>
    <property type="match status" value="1"/>
</dbReference>
<feature type="compositionally biased region" description="Low complexity" evidence="13">
    <location>
        <begin position="98"/>
        <end position="108"/>
    </location>
</feature>
<feature type="region of interest" description="Disordered" evidence="13">
    <location>
        <begin position="391"/>
        <end position="459"/>
    </location>
</feature>
<dbReference type="Pfam" id="PF00118">
    <property type="entry name" value="Cpn60_TCP1"/>
    <property type="match status" value="1"/>
</dbReference>
<dbReference type="FunFam" id="3.30.40.10:FF:000283">
    <property type="entry name" value="1-phosphatidylinositol-3-phosphate 5-kinase (Fab1)"/>
    <property type="match status" value="1"/>
</dbReference>
<dbReference type="SUPFAM" id="SSF57903">
    <property type="entry name" value="FYVE/PHD zinc finger"/>
    <property type="match status" value="1"/>
</dbReference>
<evidence type="ECO:0000256" key="7">
    <source>
        <dbReference type="ARBA" id="ARBA00022777"/>
    </source>
</evidence>
<dbReference type="InParanoid" id="A0A1Y2G240"/>
<dbReference type="Pfam" id="PF01363">
    <property type="entry name" value="FYVE"/>
    <property type="match status" value="1"/>
</dbReference>
<dbReference type="EMBL" id="MCGR01000002">
    <property type="protein sequence ID" value="ORY91449.1"/>
    <property type="molecule type" value="Genomic_DNA"/>
</dbReference>
<dbReference type="CDD" id="cd03334">
    <property type="entry name" value="Fab1_TCP"/>
    <property type="match status" value="1"/>
</dbReference>
<comment type="caution">
    <text evidence="16">The sequence shown here is derived from an EMBL/GenBank/DDBJ whole genome shotgun (WGS) entry which is preliminary data.</text>
</comment>
<dbReference type="InterPro" id="IPR027483">
    <property type="entry name" value="PInositol-4-P-4/5-kinase_C_sf"/>
</dbReference>
<keyword evidence="17" id="KW-1185">Reference proteome</keyword>
<keyword evidence="9 12" id="KW-0067">ATP-binding</keyword>
<feature type="compositionally biased region" description="Acidic residues" evidence="13">
    <location>
        <begin position="1823"/>
        <end position="1853"/>
    </location>
</feature>
<dbReference type="Gene3D" id="3.30.810.10">
    <property type="entry name" value="2-Layer Sandwich"/>
    <property type="match status" value="1"/>
</dbReference>
<feature type="compositionally biased region" description="Basic and acidic residues" evidence="13">
    <location>
        <begin position="432"/>
        <end position="446"/>
    </location>
</feature>
<keyword evidence="7 12" id="KW-0418">Kinase</keyword>
<dbReference type="SMART" id="SM00330">
    <property type="entry name" value="PIPKc"/>
    <property type="match status" value="1"/>
</dbReference>
<dbReference type="Pfam" id="PF01504">
    <property type="entry name" value="PIP5K"/>
    <property type="match status" value="1"/>
</dbReference>
<evidence type="ECO:0000256" key="9">
    <source>
        <dbReference type="ARBA" id="ARBA00022840"/>
    </source>
</evidence>
<evidence type="ECO:0000256" key="6">
    <source>
        <dbReference type="ARBA" id="ARBA00022771"/>
    </source>
</evidence>
<feature type="region of interest" description="Disordered" evidence="13">
    <location>
        <begin position="513"/>
        <end position="543"/>
    </location>
</feature>
<feature type="compositionally biased region" description="Low complexity" evidence="13">
    <location>
        <begin position="34"/>
        <end position="70"/>
    </location>
</feature>
<feature type="compositionally biased region" description="Polar residues" evidence="13">
    <location>
        <begin position="1749"/>
        <end position="1775"/>
    </location>
</feature>
<dbReference type="PANTHER" id="PTHR45748:SF7">
    <property type="entry name" value="1-PHOSPHATIDYLINOSITOL 3-PHOSPHATE 5-KINASE-RELATED"/>
    <property type="match status" value="1"/>
</dbReference>
<evidence type="ECO:0000256" key="12">
    <source>
        <dbReference type="PROSITE-ProRule" id="PRU00781"/>
    </source>
</evidence>
<feature type="region of interest" description="Disordered" evidence="13">
    <location>
        <begin position="473"/>
        <end position="492"/>
    </location>
</feature>
<keyword evidence="4" id="KW-0479">Metal-binding</keyword>
<feature type="region of interest" description="Disordered" evidence="13">
    <location>
        <begin position="1424"/>
        <end position="1516"/>
    </location>
</feature>
<comment type="catalytic activity">
    <reaction evidence="1">
        <text>a 1,2-diacyl-sn-glycero-3-phospho-(1D-myo-inositol-3-phosphate) + ATP = a 1,2-diacyl-sn-glycero-3-phospho-(1D-myo-inositol-3,5-bisphosphate) + ADP + H(+)</text>
        <dbReference type="Rhea" id="RHEA:13609"/>
        <dbReference type="ChEBI" id="CHEBI:15378"/>
        <dbReference type="ChEBI" id="CHEBI:30616"/>
        <dbReference type="ChEBI" id="CHEBI:57923"/>
        <dbReference type="ChEBI" id="CHEBI:58088"/>
        <dbReference type="ChEBI" id="CHEBI:456216"/>
        <dbReference type="EC" id="2.7.1.150"/>
    </reaction>
</comment>
<dbReference type="EC" id="2.7.1.150" evidence="2"/>
<dbReference type="GO" id="GO:0005524">
    <property type="term" value="F:ATP binding"/>
    <property type="evidence" value="ECO:0007669"/>
    <property type="project" value="UniProtKB-UniRule"/>
</dbReference>
<proteinExistence type="predicted"/>
<dbReference type="Gene3D" id="3.50.7.10">
    <property type="entry name" value="GroEL"/>
    <property type="match status" value="1"/>
</dbReference>
<accession>A0A1Y2G240</accession>
<dbReference type="STRING" id="106004.A0A1Y2G240"/>
<feature type="region of interest" description="Disordered" evidence="13">
    <location>
        <begin position="1814"/>
        <end position="1879"/>
    </location>
</feature>
<evidence type="ECO:0000256" key="11">
    <source>
        <dbReference type="PROSITE-ProRule" id="PRU00091"/>
    </source>
</evidence>
<dbReference type="GO" id="GO:0010008">
    <property type="term" value="C:endosome membrane"/>
    <property type="evidence" value="ECO:0007669"/>
    <property type="project" value="TreeGrafter"/>
</dbReference>
<dbReference type="InterPro" id="IPR013083">
    <property type="entry name" value="Znf_RING/FYVE/PHD"/>
</dbReference>
<sequence>MAATSSGFESFPVLFNDSDGEETIGSKIKRFFLPTGPSQSSASSATGSATPSTTTATPAAASPAVKQAPAAPAPTSPVPIETPHHATKSRQHSRNNSATQQQLAQLAAVGPPSRPSQSTSTTPFPSSSDSAQPLPSYPTRPNGRKVVRPIRLSGVSPSVRVTVANSERGDLIQSASSRSIYGDSRYGSDVVGTPGGVHGSPNANNGFGAALANLSSIPGFPLGREGGDDTKSVRSMSTVARPSPSVAHVFRKLRGEGLSTDYWIKDESSKECFDCQMLFTAFRRKHHCRICGQIFCSRCASNIISSARFGQQGFVRVCNLCLSVLEHGGTSPEEPAAPRFRSNLRDSPLTISAPLEASARPPQSQFAASHLFPRSETPYNFPTSEAEFGRISETSSRGGTPFSEDDEASSPKQSLDFAPRPSTSPPVAVAPFRRELAEDDSAERAPDGLGIAAGETDDDHLDEEARLLEARLEGPPPSLASGGSGGDKAAPVILAPPPIEQVLSSSASILDKSPKAPISSSLPHLDTDSLPSAKPSPALPSSERALSRLSTYTSEPGGTSAFIFQDLPLDGADLERILAESGPYLGHADANPSREVLPLSPPALRHIRKMLQQAISREGLAHPKTWEKVLFKLLLRVGTEILPDLRAGDSIDVREYVRIKKVPGGHPRDSEYVDGVVFTKNLLHKQMDRHLPNPRVMLVSFPLEYQRVENQLMSLEPLLKQEKEYLHNLVHRIAAQRPHVVLAERNVSRLALEYLMDHNIAVARNVKREAIEAVARATQADIISSMDKLALEPRLGRCGTFRVQTFAHSLVPGGRKTFMRFEGCPESFGCTLLVRGGSMAVLAKVKKILEMMILVAYNAKLEEYFYRDEIVCPPPDAEDEQEQPSTAVADQQPPPLLANFAEQDRDRISKDIAQALRPYETTVLSGSALVRIPPPYTLSRMSEEDRRIVALRRLREYEETEQILQEEALSRQIISASSSSTSLRSISSERAPPSTAPSTAGTESYVKPPEDPLKVLQTPQDVARLTEFADAEERHTEQLVTWDAYLASNKDSLDPLDHQRIYFLDSLLCTQTARLCSPPTIRSIDFYGDNDESVGQWVERICRDAGKACPNANCGRHNLAHSRQIVHGDLRLTLVPEVHRVDLDRPELEGQIVLFAYCRKCQKRTGQMAMSDEMYRLSFGKYLELTFCGRLLRADGLCDHDAHTDHIRYWMHSGISMRIVPEHIDLRNVVAPPRVLKIRPEKQLILRNDEYRTVLQKSNAFWDSIVHRIQSFNYDLVQADRLEECRQAMAELSSKCESDRRAITRLLESTYEHAQATNGTEMTSVRRTLQNKAVDWEAEWTSFEQRIIPSEKDVRRLTTVQLKRLFSNDGMPLSPERRTTSSGLAPSIEADEKEGGECSGEKAECEDDGALSLASQSTYGSMTSISSCLDLQPPTPTLPTPAPTSPVGEPSTISSTDNESDSTVCADHPSLDTNTNTSLPSPYAVRRHRPRADDTSGADSELEVRAPPIRRGRSSHGGVAQLVNFFSENPESSNGEGKAPTGSSKSSVSRPSLKRGVTEGKLRPKSRVSSKDIFFDGEGNSYARNVGVSHLSSQSQQAFAERPSRIPARKAISKAGDLARVFDPPTEGERRRLPTSSQPTSPRASRPTSPRASFAFNLSTSPTTSRPASRSGSRSGRATPALSRGSSFEHSGITIKASRPSLSTASSSHSIRSSLKGKSKEIAGRGYESSETGRSTKSSGAKALGLSRPTASSMNKATRRVVSQSSGHRVSTIANHFNKLSRDNERERQRKLTLFRGKRARPVAIAHPTIQVFDNVKDAAKEDSDEDEGQSSDGADDEDDDEHEEDSEGDDDGKDSRSRSPDRRARVEPSTTSTKESFTYDATAPAISMADALARPTLQSVAPDEAAATVNAEDMPKVEISEADATSEADAPSVPPSPLLNEGFATLPRTSEGESSGNERGSIIKAISSLWAYRGGDFTPLEYPLAAGEHIFADNPILVREDEPSSILAFALSSKAYRSKVEEQSTAAPSRAVLDRSETFMPDELQPADRSSNWGVVDFAQEATDVEDTLRKPEAKHFRLQFEEGTTTFFCKIFFAEQFDALRRNCGCSSQFIESLARCVKWESSGGRSKVDFLKTKDDRFIVKEISRLEMDALLRFAPAYFEYMSKAIFHGLPTILAKIFGFYRIGLRNPTTGKVMRLDVLVMENLFYERQLTQVFDLKGSTRNRHVQVTKERPNEVLMDENLVEISLLSPLYVREESKRYLKAAIFNDSLFLSNLNVMDYSLVVGVDSVKQELVVGIVDFIRTYTWDKRLESWVKDTAFLGGGSSKPGGPTIITPKQYKHRFRQAMNDYFLLSPDAWVSPSSFIPVCTEPPKEEKETYAGATTEAAAS</sequence>
<dbReference type="OrthoDB" id="158357at2759"/>
<dbReference type="Proteomes" id="UP000193467">
    <property type="component" value="Unassembled WGS sequence"/>
</dbReference>
<keyword evidence="8" id="KW-0862">Zinc</keyword>
<feature type="compositionally biased region" description="Low complexity" evidence="13">
    <location>
        <begin position="529"/>
        <end position="542"/>
    </location>
</feature>
<name>A0A1Y2G240_9BASI</name>
<feature type="compositionally biased region" description="Basic and acidic residues" evidence="13">
    <location>
        <begin position="1393"/>
        <end position="1403"/>
    </location>
</feature>
<evidence type="ECO:0000256" key="3">
    <source>
        <dbReference type="ARBA" id="ARBA00022679"/>
    </source>
</evidence>
<evidence type="ECO:0000256" key="8">
    <source>
        <dbReference type="ARBA" id="ARBA00022833"/>
    </source>
</evidence>
<keyword evidence="3 12" id="KW-0808">Transferase</keyword>
<evidence type="ECO:0000256" key="5">
    <source>
        <dbReference type="ARBA" id="ARBA00022741"/>
    </source>
</evidence>
<dbReference type="FunFam" id="3.50.7.10:FF:000007">
    <property type="entry name" value="1-phosphatidylinositol 3-phosphate 5-kinase isoform X1"/>
    <property type="match status" value="1"/>
</dbReference>
<dbReference type="GO" id="GO:0000329">
    <property type="term" value="C:fungal-type vacuole membrane"/>
    <property type="evidence" value="ECO:0007669"/>
    <property type="project" value="TreeGrafter"/>
</dbReference>
<dbReference type="CDD" id="cd15725">
    <property type="entry name" value="FYVE_PIKfyve_Fab1"/>
    <property type="match status" value="1"/>
</dbReference>
<evidence type="ECO:0000256" key="2">
    <source>
        <dbReference type="ARBA" id="ARBA00012009"/>
    </source>
</evidence>
<dbReference type="SUPFAM" id="SSF56104">
    <property type="entry name" value="SAICAR synthase-like"/>
    <property type="match status" value="1"/>
</dbReference>
<dbReference type="InterPro" id="IPR011011">
    <property type="entry name" value="Znf_FYVE_PHD"/>
</dbReference>
<feature type="compositionally biased region" description="Polar residues" evidence="13">
    <location>
        <begin position="1451"/>
        <end position="1463"/>
    </location>
</feature>
<evidence type="ECO:0000313" key="16">
    <source>
        <dbReference type="EMBL" id="ORY91449.1"/>
    </source>
</evidence>
<feature type="region of interest" description="Disordered" evidence="13">
    <location>
        <begin position="981"/>
        <end position="1013"/>
    </location>
</feature>
<evidence type="ECO:0000259" key="15">
    <source>
        <dbReference type="PROSITE" id="PS51455"/>
    </source>
</evidence>
<feature type="compositionally biased region" description="Polar residues" evidence="13">
    <location>
        <begin position="1471"/>
        <end position="1480"/>
    </location>
</feature>
<evidence type="ECO:0000313" key="17">
    <source>
        <dbReference type="Proteomes" id="UP000193467"/>
    </source>
</evidence>
<feature type="compositionally biased region" description="Polar residues" evidence="13">
    <location>
        <begin position="1729"/>
        <end position="1739"/>
    </location>
</feature>
<dbReference type="InterPro" id="IPR002498">
    <property type="entry name" value="PInositol-4-P-4/5-kinase_core"/>
</dbReference>
<dbReference type="InterPro" id="IPR017455">
    <property type="entry name" value="Znf_FYVE-rel"/>
</dbReference>
<reference evidence="16 17" key="1">
    <citation type="submission" date="2016-07" db="EMBL/GenBank/DDBJ databases">
        <title>Pervasive Adenine N6-methylation of Active Genes in Fungi.</title>
        <authorList>
            <consortium name="DOE Joint Genome Institute"/>
            <person name="Mondo S.J."/>
            <person name="Dannebaum R.O."/>
            <person name="Kuo R.C."/>
            <person name="Labutti K."/>
            <person name="Haridas S."/>
            <person name="Kuo A."/>
            <person name="Salamov A."/>
            <person name="Ahrendt S.R."/>
            <person name="Lipzen A."/>
            <person name="Sullivan W."/>
            <person name="Andreopoulos W.B."/>
            <person name="Clum A."/>
            <person name="Lindquist E."/>
            <person name="Daum C."/>
            <person name="Ramamoorthy G.K."/>
            <person name="Gryganskyi A."/>
            <person name="Culley D."/>
            <person name="Magnuson J.K."/>
            <person name="James T.Y."/>
            <person name="O'Malley M.A."/>
            <person name="Stajich J.E."/>
            <person name="Spatafora J.W."/>
            <person name="Visel A."/>
            <person name="Grigoriev I.V."/>
        </authorList>
    </citation>
    <scope>NUCLEOTIDE SEQUENCE [LARGE SCALE GENOMIC DNA]</scope>
    <source>
        <strain evidence="16 17">62-1032</strain>
    </source>
</reference>
<dbReference type="FunCoup" id="A0A1Y2G240">
    <property type="interactions" value="552"/>
</dbReference>
<keyword evidence="5 12" id="KW-0547">Nucleotide-binding</keyword>
<dbReference type="GO" id="GO:0008270">
    <property type="term" value="F:zinc ion binding"/>
    <property type="evidence" value="ECO:0007669"/>
    <property type="project" value="UniProtKB-KW"/>
</dbReference>
<dbReference type="PANTHER" id="PTHR45748">
    <property type="entry name" value="1-PHOSPHATIDYLINOSITOL 3-PHOSPHATE 5-KINASE-RELATED"/>
    <property type="match status" value="1"/>
</dbReference>
<feature type="region of interest" description="Disordered" evidence="13">
    <location>
        <begin position="1"/>
        <end position="20"/>
    </location>
</feature>
<dbReference type="SUPFAM" id="SSF52029">
    <property type="entry name" value="GroEL apical domain-like"/>
    <property type="match status" value="1"/>
</dbReference>
<feature type="region of interest" description="Disordered" evidence="13">
    <location>
        <begin position="1922"/>
        <end position="1959"/>
    </location>
</feature>
<dbReference type="GO" id="GO:0000285">
    <property type="term" value="F:1-phosphatidylinositol-3-phosphate 5-kinase activity"/>
    <property type="evidence" value="ECO:0007669"/>
    <property type="project" value="UniProtKB-EC"/>
</dbReference>
<feature type="region of interest" description="Disordered" evidence="13">
    <location>
        <begin position="1528"/>
        <end position="1567"/>
    </location>
</feature>
<dbReference type="SMART" id="SM00064">
    <property type="entry name" value="FYVE"/>
    <property type="match status" value="1"/>
</dbReference>
<feature type="compositionally biased region" description="Low complexity" evidence="13">
    <location>
        <begin position="1634"/>
        <end position="1681"/>
    </location>
</feature>
<dbReference type="Gene3D" id="3.30.40.10">
    <property type="entry name" value="Zinc/RING finger domain, C3HC4 (zinc finger)"/>
    <property type="match status" value="1"/>
</dbReference>
<dbReference type="PROSITE" id="PS51455">
    <property type="entry name" value="PIPK"/>
    <property type="match status" value="1"/>
</dbReference>
<evidence type="ECO:0000256" key="13">
    <source>
        <dbReference type="SAM" id="MobiDB-lite"/>
    </source>
</evidence>
<dbReference type="InterPro" id="IPR000306">
    <property type="entry name" value="Znf_FYVE"/>
</dbReference>
<dbReference type="CDD" id="cd17300">
    <property type="entry name" value="PIPKc_PIKfyve"/>
    <property type="match status" value="1"/>
</dbReference>
<feature type="domain" description="FYVE-type" evidence="14">
    <location>
        <begin position="266"/>
        <end position="326"/>
    </location>
</feature>
<dbReference type="InterPro" id="IPR002423">
    <property type="entry name" value="Cpn60/GroEL/TCP-1"/>
</dbReference>
<keyword evidence="6 11" id="KW-0863">Zinc-finger</keyword>
<organism evidence="16 17">
    <name type="scientific">Leucosporidium creatinivorum</name>
    <dbReference type="NCBI Taxonomy" id="106004"/>
    <lineage>
        <taxon>Eukaryota</taxon>
        <taxon>Fungi</taxon>
        <taxon>Dikarya</taxon>
        <taxon>Basidiomycota</taxon>
        <taxon>Pucciniomycotina</taxon>
        <taxon>Microbotryomycetes</taxon>
        <taxon>Leucosporidiales</taxon>
        <taxon>Leucosporidium</taxon>
    </lineage>
</organism>
<gene>
    <name evidence="16" type="ORF">BCR35DRAFT_274133</name>
</gene>
<dbReference type="InterPro" id="IPR027484">
    <property type="entry name" value="PInositol-4-P-5-kinase_N"/>
</dbReference>
<evidence type="ECO:0000256" key="10">
    <source>
        <dbReference type="ARBA" id="ARBA00075294"/>
    </source>
</evidence>
<feature type="domain" description="PIPK" evidence="15">
    <location>
        <begin position="2029"/>
        <end position="2352"/>
    </location>
</feature>
<feature type="compositionally biased region" description="Basic and acidic residues" evidence="13">
    <location>
        <begin position="1854"/>
        <end position="1867"/>
    </location>
</feature>
<dbReference type="GO" id="GO:0046854">
    <property type="term" value="P:phosphatidylinositol phosphate biosynthetic process"/>
    <property type="evidence" value="ECO:0007669"/>
    <property type="project" value="TreeGrafter"/>
</dbReference>
<dbReference type="PROSITE" id="PS50178">
    <property type="entry name" value="ZF_FYVE"/>
    <property type="match status" value="1"/>
</dbReference>
<dbReference type="InterPro" id="IPR044769">
    <property type="entry name" value="PIKfyve_PIPKc"/>
</dbReference>
<dbReference type="InterPro" id="IPR027409">
    <property type="entry name" value="GroEL-like_apical_dom_sf"/>
</dbReference>
<feature type="region of interest" description="Disordered" evidence="13">
    <location>
        <begin position="26"/>
        <end position="146"/>
    </location>
</feature>
<dbReference type="FunFam" id="3.30.810.10:FF:000001">
    <property type="entry name" value="1-phosphatidylinositol 3-phosphate 5-kinase FAB1"/>
    <property type="match status" value="1"/>
</dbReference>
<feature type="region of interest" description="Disordered" evidence="13">
    <location>
        <begin position="1368"/>
        <end position="1404"/>
    </location>
</feature>
<evidence type="ECO:0000259" key="14">
    <source>
        <dbReference type="PROSITE" id="PS50178"/>
    </source>
</evidence>
<feature type="compositionally biased region" description="Low complexity" evidence="13">
    <location>
        <begin position="1697"/>
        <end position="1716"/>
    </location>
</feature>
<evidence type="ECO:0000256" key="1">
    <source>
        <dbReference type="ARBA" id="ARBA00000768"/>
    </source>
</evidence>